<keyword evidence="4" id="KW-0479">Metal-binding</keyword>
<comment type="catalytic activity">
    <reaction evidence="1 9">
        <text>a ribonucleoside 5'-phosphate + H2O = a ribonucleoside + phosphate</text>
        <dbReference type="Rhea" id="RHEA:12484"/>
        <dbReference type="ChEBI" id="CHEBI:15377"/>
        <dbReference type="ChEBI" id="CHEBI:18254"/>
        <dbReference type="ChEBI" id="CHEBI:43474"/>
        <dbReference type="ChEBI" id="CHEBI:58043"/>
        <dbReference type="EC" id="3.1.3.5"/>
    </reaction>
</comment>
<evidence type="ECO:0000256" key="6">
    <source>
        <dbReference type="ARBA" id="ARBA00022801"/>
    </source>
</evidence>
<reference evidence="10 11" key="1">
    <citation type="submission" date="2024-08" db="EMBL/GenBank/DDBJ databases">
        <title>Gnathostoma spinigerum genome.</title>
        <authorList>
            <person name="Gonzalez-Bertolin B."/>
            <person name="Monzon S."/>
            <person name="Zaballos A."/>
            <person name="Jimenez P."/>
            <person name="Dekumyoy P."/>
            <person name="Varona S."/>
            <person name="Cuesta I."/>
            <person name="Sumanam S."/>
            <person name="Adisakwattana P."/>
            <person name="Gasser R.B."/>
            <person name="Hernandez-Gonzalez A."/>
            <person name="Young N.D."/>
            <person name="Perteguer M.J."/>
        </authorList>
    </citation>
    <scope>NUCLEOTIDE SEQUENCE [LARGE SCALE GENOMIC DNA]</scope>
    <source>
        <strain evidence="10">AL3</strain>
        <tissue evidence="10">Liver</tissue>
    </source>
</reference>
<dbReference type="NCBIfam" id="TIGR01544">
    <property type="entry name" value="HAD-SF-IE"/>
    <property type="match status" value="1"/>
</dbReference>
<dbReference type="SFLD" id="SFLDS00003">
    <property type="entry name" value="Haloacid_Dehalogenase"/>
    <property type="match status" value="1"/>
</dbReference>
<comment type="similarity">
    <text evidence="2 9">Belongs to the pyrimidine 5'-nucleotidase family.</text>
</comment>
<dbReference type="InterPro" id="IPR006434">
    <property type="entry name" value="Pyrimidine_nucleotidase_eu"/>
</dbReference>
<evidence type="ECO:0000256" key="3">
    <source>
        <dbReference type="ARBA" id="ARBA00012643"/>
    </source>
</evidence>
<dbReference type="PANTHER" id="PTHR13045:SF0">
    <property type="entry name" value="7-METHYLGUANOSINE PHOSPHATE-SPECIFIC 5'-NUCLEOTIDASE"/>
    <property type="match status" value="1"/>
</dbReference>
<dbReference type="SUPFAM" id="SSF56784">
    <property type="entry name" value="HAD-like"/>
    <property type="match status" value="1"/>
</dbReference>
<dbReference type="Pfam" id="PF05822">
    <property type="entry name" value="UMPH-1"/>
    <property type="match status" value="1"/>
</dbReference>
<evidence type="ECO:0000256" key="7">
    <source>
        <dbReference type="ARBA" id="ARBA00022842"/>
    </source>
</evidence>
<keyword evidence="6 9" id="KW-0378">Hydrolase</keyword>
<evidence type="ECO:0000256" key="1">
    <source>
        <dbReference type="ARBA" id="ARBA00000815"/>
    </source>
</evidence>
<dbReference type="GO" id="GO:0008253">
    <property type="term" value="F:5'-nucleotidase activity"/>
    <property type="evidence" value="ECO:0007669"/>
    <property type="project" value="UniProtKB-EC"/>
</dbReference>
<evidence type="ECO:0000256" key="4">
    <source>
        <dbReference type="ARBA" id="ARBA00022723"/>
    </source>
</evidence>
<evidence type="ECO:0000256" key="8">
    <source>
        <dbReference type="ARBA" id="ARBA00023080"/>
    </source>
</evidence>
<keyword evidence="11" id="KW-1185">Reference proteome</keyword>
<keyword evidence="8 9" id="KW-0546">Nucleotide metabolism</keyword>
<name>A0ABD6ECP5_9BILA</name>
<dbReference type="GO" id="GO:0046872">
    <property type="term" value="F:metal ion binding"/>
    <property type="evidence" value="ECO:0007669"/>
    <property type="project" value="UniProtKB-KW"/>
</dbReference>
<gene>
    <name evidence="10" type="ORF">AB6A40_004507</name>
</gene>
<evidence type="ECO:0000256" key="9">
    <source>
        <dbReference type="RuleBase" id="RU361276"/>
    </source>
</evidence>
<dbReference type="PANTHER" id="PTHR13045">
    <property type="entry name" value="5'-NUCLEOTIDASE"/>
    <property type="match status" value="1"/>
</dbReference>
<dbReference type="GO" id="GO:0000166">
    <property type="term" value="F:nucleotide binding"/>
    <property type="evidence" value="ECO:0007669"/>
    <property type="project" value="UniProtKB-KW"/>
</dbReference>
<dbReference type="EC" id="3.1.3.5" evidence="3 9"/>
<keyword evidence="9" id="KW-0963">Cytoplasm</keyword>
<sequence length="357" mass="40552">MDVLLCNKNVMMRNPVLVREKLEVIRKGGNEKLIVISDFDYTLSRVHDLSNNECITTYGVFDAALIEKAPIIYQKLEELKAKFIPIEFDPNIPTEEKIPHMEEWWESAHEQILRASLTREDIEKSVMNAKLEFRDGVVDMIKNLEYLQIPLIVFSAGIGDVIEVFLRNQLRTVPQNVRIVSNMMTYDENGVISGFSDPLIHTFSKNGSVIVNNSSFYCDVAKRTNRLLLGDSLGDVAMDEGLNNDGISLKIGFLNPLRSELSVDGRLEKYLGEYDIVIRFDQTVTVPHLLLKLFTQGCYESDIQKSKGSIVRSLDCNYTSSVEKDDNEEEACSQRLVDGVQVRNKISSNRKKCISEN</sequence>
<evidence type="ECO:0000256" key="5">
    <source>
        <dbReference type="ARBA" id="ARBA00022741"/>
    </source>
</evidence>
<dbReference type="InterPro" id="IPR023214">
    <property type="entry name" value="HAD_sf"/>
</dbReference>
<keyword evidence="5 9" id="KW-0547">Nucleotide-binding</keyword>
<dbReference type="AlphaFoldDB" id="A0ABD6ECP5"/>
<proteinExistence type="inferred from homology"/>
<evidence type="ECO:0000313" key="11">
    <source>
        <dbReference type="Proteomes" id="UP001608902"/>
    </source>
</evidence>
<dbReference type="Gene3D" id="3.40.50.1000">
    <property type="entry name" value="HAD superfamily/HAD-like"/>
    <property type="match status" value="1"/>
</dbReference>
<accession>A0ABD6ECP5</accession>
<evidence type="ECO:0000256" key="2">
    <source>
        <dbReference type="ARBA" id="ARBA00008389"/>
    </source>
</evidence>
<dbReference type="InterPro" id="IPR036412">
    <property type="entry name" value="HAD-like_sf"/>
</dbReference>
<organism evidence="10 11">
    <name type="scientific">Gnathostoma spinigerum</name>
    <dbReference type="NCBI Taxonomy" id="75299"/>
    <lineage>
        <taxon>Eukaryota</taxon>
        <taxon>Metazoa</taxon>
        <taxon>Ecdysozoa</taxon>
        <taxon>Nematoda</taxon>
        <taxon>Chromadorea</taxon>
        <taxon>Rhabditida</taxon>
        <taxon>Spirurina</taxon>
        <taxon>Gnathostomatomorpha</taxon>
        <taxon>Gnathostomatoidea</taxon>
        <taxon>Gnathostomatidae</taxon>
        <taxon>Gnathostoma</taxon>
    </lineage>
</organism>
<dbReference type="FunFam" id="1.10.150.340:FF:000001">
    <property type="entry name" value="Cytosolic 5-nucleotidase 3-like"/>
    <property type="match status" value="1"/>
</dbReference>
<dbReference type="SFLD" id="SFLDG01128">
    <property type="entry name" value="C1.4:_5'-Nucleotidase_Like"/>
    <property type="match status" value="1"/>
</dbReference>
<dbReference type="EMBL" id="JBGFUD010002628">
    <property type="protein sequence ID" value="MFH4977798.1"/>
    <property type="molecule type" value="Genomic_DNA"/>
</dbReference>
<comment type="subcellular location">
    <subcellularLocation>
        <location evidence="9">Cytoplasm</location>
    </subcellularLocation>
</comment>
<dbReference type="Proteomes" id="UP001608902">
    <property type="component" value="Unassembled WGS sequence"/>
</dbReference>
<dbReference type="GO" id="GO:0005737">
    <property type="term" value="C:cytoplasm"/>
    <property type="evidence" value="ECO:0007669"/>
    <property type="project" value="UniProtKB-SubCell"/>
</dbReference>
<comment type="caution">
    <text evidence="10">The sequence shown here is derived from an EMBL/GenBank/DDBJ whole genome shotgun (WGS) entry which is preliminary data.</text>
</comment>
<dbReference type="Gene3D" id="1.10.150.340">
    <property type="entry name" value="Pyrimidine 5'-nucleotidase (UMPH-1), N-terminal domain"/>
    <property type="match status" value="1"/>
</dbReference>
<keyword evidence="7" id="KW-0460">Magnesium</keyword>
<dbReference type="GO" id="GO:0009117">
    <property type="term" value="P:nucleotide metabolic process"/>
    <property type="evidence" value="ECO:0007669"/>
    <property type="project" value="UniProtKB-KW"/>
</dbReference>
<evidence type="ECO:0000313" key="10">
    <source>
        <dbReference type="EMBL" id="MFH4977798.1"/>
    </source>
</evidence>
<protein>
    <recommendedName>
        <fullName evidence="3 9">5'-nucleotidase</fullName>
        <ecNumber evidence="3 9">3.1.3.5</ecNumber>
    </recommendedName>
</protein>